<evidence type="ECO:0000313" key="5">
    <source>
        <dbReference type="EMBL" id="JAD02589.1"/>
    </source>
</evidence>
<feature type="compositionally biased region" description="Polar residues" evidence="3">
    <location>
        <begin position="42"/>
        <end position="53"/>
    </location>
</feature>
<dbReference type="InterPro" id="IPR031311">
    <property type="entry name" value="CHIT_BIND_RR_consensus"/>
</dbReference>
<evidence type="ECO:0000256" key="4">
    <source>
        <dbReference type="SAM" id="SignalP"/>
    </source>
</evidence>
<reference evidence="5" key="2">
    <citation type="journal article" date="2015" name="Gigascience">
        <title>Reconstructing a comprehensive transcriptome assembly of a white-pupal translocated strain of the pest fruit fly Bactrocera cucurbitae.</title>
        <authorList>
            <person name="Sim S.B."/>
            <person name="Calla B."/>
            <person name="Hall B."/>
            <person name="DeRego T."/>
            <person name="Geib S.M."/>
        </authorList>
    </citation>
    <scope>NUCLEOTIDE SEQUENCE</scope>
</reference>
<organism evidence="5">
    <name type="scientific">Zeugodacus cucurbitae</name>
    <name type="common">Melon fruit fly</name>
    <name type="synonym">Bactrocera cucurbitae</name>
    <dbReference type="NCBI Taxonomy" id="28588"/>
    <lineage>
        <taxon>Eukaryota</taxon>
        <taxon>Metazoa</taxon>
        <taxon>Ecdysozoa</taxon>
        <taxon>Arthropoda</taxon>
        <taxon>Hexapoda</taxon>
        <taxon>Insecta</taxon>
        <taxon>Pterygota</taxon>
        <taxon>Neoptera</taxon>
        <taxon>Endopterygota</taxon>
        <taxon>Diptera</taxon>
        <taxon>Brachycera</taxon>
        <taxon>Muscomorpha</taxon>
        <taxon>Tephritoidea</taxon>
        <taxon>Tephritidae</taxon>
        <taxon>Zeugodacus</taxon>
        <taxon>Zeugodacus</taxon>
    </lineage>
</organism>
<name>A0A0A1WU41_ZEUCU</name>
<dbReference type="EMBL" id="GBXI01011703">
    <property type="protein sequence ID" value="JAD02589.1"/>
    <property type="molecule type" value="Transcribed_RNA"/>
</dbReference>
<dbReference type="PROSITE" id="PS00233">
    <property type="entry name" value="CHIT_BIND_RR_1"/>
    <property type="match status" value="1"/>
</dbReference>
<dbReference type="PANTHER" id="PTHR10380">
    <property type="entry name" value="CUTICLE PROTEIN"/>
    <property type="match status" value="1"/>
</dbReference>
<feature type="signal peptide" evidence="4">
    <location>
        <begin position="1"/>
        <end position="16"/>
    </location>
</feature>
<dbReference type="InterPro" id="IPR000618">
    <property type="entry name" value="Insect_cuticle"/>
</dbReference>
<keyword evidence="4" id="KW-0732">Signal</keyword>
<evidence type="ECO:0000256" key="1">
    <source>
        <dbReference type="ARBA" id="ARBA00022460"/>
    </source>
</evidence>
<accession>A0A0A1WU41</accession>
<sequence>MKFVIVFVALFALAFAAPADVEVVESRSVVEPESYDFAVKTSDGTSKQESGSIVNPGAEDEHISARGSYSFVADDGVTYTVTYVADENGFQPSGAHLPVAPSA</sequence>
<dbReference type="PRINTS" id="PR00947">
    <property type="entry name" value="CUTICLE"/>
</dbReference>
<protein>
    <submittedName>
        <fullName evidence="5">Larval cuticle protein 5</fullName>
    </submittedName>
</protein>
<feature type="chain" id="PRO_5001982647" evidence="4">
    <location>
        <begin position="17"/>
        <end position="103"/>
    </location>
</feature>
<reference evidence="5" key="1">
    <citation type="submission" date="2014-11" db="EMBL/GenBank/DDBJ databases">
        <authorList>
            <person name="Geib S."/>
        </authorList>
    </citation>
    <scope>NUCLEOTIDE SEQUENCE</scope>
</reference>
<evidence type="ECO:0000256" key="2">
    <source>
        <dbReference type="PROSITE-ProRule" id="PRU00497"/>
    </source>
</evidence>
<evidence type="ECO:0000256" key="3">
    <source>
        <dbReference type="SAM" id="MobiDB-lite"/>
    </source>
</evidence>
<dbReference type="PROSITE" id="PS51155">
    <property type="entry name" value="CHIT_BIND_RR_2"/>
    <property type="match status" value="1"/>
</dbReference>
<proteinExistence type="predicted"/>
<dbReference type="GO" id="GO:0062129">
    <property type="term" value="C:chitin-based extracellular matrix"/>
    <property type="evidence" value="ECO:0007669"/>
    <property type="project" value="TreeGrafter"/>
</dbReference>
<dbReference type="GO" id="GO:0008010">
    <property type="term" value="F:structural constituent of chitin-based larval cuticle"/>
    <property type="evidence" value="ECO:0007669"/>
    <property type="project" value="TreeGrafter"/>
</dbReference>
<dbReference type="Pfam" id="PF00379">
    <property type="entry name" value="Chitin_bind_4"/>
    <property type="match status" value="1"/>
</dbReference>
<dbReference type="PANTHER" id="PTHR10380:SF218">
    <property type="entry name" value="ADULT CUTICLE PROTEIN 65AA-RELATED"/>
    <property type="match status" value="1"/>
</dbReference>
<dbReference type="AlphaFoldDB" id="A0A0A1WU41"/>
<keyword evidence="1 2" id="KW-0193">Cuticle</keyword>
<gene>
    <name evidence="5" type="primary">Lcp65Ab1_10</name>
    <name evidence="5" type="ORF">g.30321</name>
</gene>
<feature type="region of interest" description="Disordered" evidence="3">
    <location>
        <begin position="40"/>
        <end position="59"/>
    </location>
</feature>
<dbReference type="InterPro" id="IPR050468">
    <property type="entry name" value="Cuticle_Struct_Prot"/>
</dbReference>